<keyword evidence="5 6" id="KW-0472">Membrane</keyword>
<feature type="transmembrane region" description="Helical" evidence="6">
    <location>
        <begin position="188"/>
        <end position="208"/>
    </location>
</feature>
<dbReference type="PANTHER" id="PTHR43791:SF49">
    <property type="entry name" value="TRANSPORTER, PUTATIVE (AFU_ORTHOLOGUE AFUA_4G04250)-RELATED"/>
    <property type="match status" value="1"/>
</dbReference>
<dbReference type="InterPro" id="IPR036259">
    <property type="entry name" value="MFS_trans_sf"/>
</dbReference>
<dbReference type="GO" id="GO:0022857">
    <property type="term" value="F:transmembrane transporter activity"/>
    <property type="evidence" value="ECO:0007669"/>
    <property type="project" value="TreeGrafter"/>
</dbReference>
<sequence length="301" mass="33759">MFGWGATEMIMAISQSYSRLLGLRFLLGVFQAAIRSKDLVRSHPWYDIHFHNLDPSVAHLGEASRMLLDLWTGTGVSKLGDGYSSSRAHRHVYSRQSFYLFLPSYPEKAGWLSPDHRALAMLRMTQETSESLGHITVTWRGGKSTLGDWRLYLHYLVSILVSVTMTSVVVFSPTIADGMGYEGRDAQLFTVPPFALASFITVTTSWVADRYRMWSTWSMFTGNLRDTNATTLAIPMNVAFATFEERIGMFIYKPVEAPAYPTGHFTSGAVLFAGAICIGALRVIYKKRNRELTVGECPWIA</sequence>
<dbReference type="EMBL" id="JAUEPT010000063">
    <property type="protein sequence ID" value="KAK0435409.1"/>
    <property type="molecule type" value="Genomic_DNA"/>
</dbReference>
<accession>A0AA39MIZ0</accession>
<name>A0AA39MIZ0_9AGAR</name>
<organism evidence="7 8">
    <name type="scientific">Armillaria borealis</name>
    <dbReference type="NCBI Taxonomy" id="47425"/>
    <lineage>
        <taxon>Eukaryota</taxon>
        <taxon>Fungi</taxon>
        <taxon>Dikarya</taxon>
        <taxon>Basidiomycota</taxon>
        <taxon>Agaricomycotina</taxon>
        <taxon>Agaricomycetes</taxon>
        <taxon>Agaricomycetidae</taxon>
        <taxon>Agaricales</taxon>
        <taxon>Marasmiineae</taxon>
        <taxon>Physalacriaceae</taxon>
        <taxon>Armillaria</taxon>
    </lineage>
</organism>
<feature type="transmembrane region" description="Helical" evidence="6">
    <location>
        <begin position="152"/>
        <end position="176"/>
    </location>
</feature>
<evidence type="ECO:0000256" key="4">
    <source>
        <dbReference type="ARBA" id="ARBA00022989"/>
    </source>
</evidence>
<comment type="caution">
    <text evidence="7">The sequence shown here is derived from an EMBL/GenBank/DDBJ whole genome shotgun (WGS) entry which is preliminary data.</text>
</comment>
<gene>
    <name evidence="7" type="ORF">EV421DRAFT_1987037</name>
</gene>
<reference evidence="7" key="1">
    <citation type="submission" date="2023-06" db="EMBL/GenBank/DDBJ databases">
        <authorList>
            <consortium name="Lawrence Berkeley National Laboratory"/>
            <person name="Ahrendt S."/>
            <person name="Sahu N."/>
            <person name="Indic B."/>
            <person name="Wong-Bajracharya J."/>
            <person name="Merenyi Z."/>
            <person name="Ke H.-M."/>
            <person name="Monk M."/>
            <person name="Kocsube S."/>
            <person name="Drula E."/>
            <person name="Lipzen A."/>
            <person name="Balint B."/>
            <person name="Henrissat B."/>
            <person name="Andreopoulos B."/>
            <person name="Martin F.M."/>
            <person name="Harder C.B."/>
            <person name="Rigling D."/>
            <person name="Ford K.L."/>
            <person name="Foster G.D."/>
            <person name="Pangilinan J."/>
            <person name="Papanicolaou A."/>
            <person name="Barry K."/>
            <person name="LaButti K."/>
            <person name="Viragh M."/>
            <person name="Koriabine M."/>
            <person name="Yan M."/>
            <person name="Riley R."/>
            <person name="Champramary S."/>
            <person name="Plett K.L."/>
            <person name="Tsai I.J."/>
            <person name="Slot J."/>
            <person name="Sipos G."/>
            <person name="Plett J."/>
            <person name="Nagy L.G."/>
            <person name="Grigoriev I.V."/>
        </authorList>
    </citation>
    <scope>NUCLEOTIDE SEQUENCE</scope>
    <source>
        <strain evidence="7">FPL87.14</strain>
    </source>
</reference>
<feature type="transmembrane region" description="Helical" evidence="6">
    <location>
        <begin position="265"/>
        <end position="285"/>
    </location>
</feature>
<comment type="subcellular location">
    <subcellularLocation>
        <location evidence="1">Membrane</location>
        <topology evidence="1">Multi-pass membrane protein</topology>
    </subcellularLocation>
</comment>
<evidence type="ECO:0000256" key="3">
    <source>
        <dbReference type="ARBA" id="ARBA00022692"/>
    </source>
</evidence>
<keyword evidence="4 6" id="KW-1133">Transmembrane helix</keyword>
<dbReference type="GO" id="GO:0016020">
    <property type="term" value="C:membrane"/>
    <property type="evidence" value="ECO:0007669"/>
    <property type="project" value="UniProtKB-SubCell"/>
</dbReference>
<dbReference type="Proteomes" id="UP001175226">
    <property type="component" value="Unassembled WGS sequence"/>
</dbReference>
<protein>
    <submittedName>
        <fullName evidence="7">MFS transporter</fullName>
    </submittedName>
</protein>
<evidence type="ECO:0000313" key="7">
    <source>
        <dbReference type="EMBL" id="KAK0435409.1"/>
    </source>
</evidence>
<dbReference type="PANTHER" id="PTHR43791">
    <property type="entry name" value="PERMEASE-RELATED"/>
    <property type="match status" value="1"/>
</dbReference>
<keyword evidence="2" id="KW-0813">Transport</keyword>
<dbReference type="SUPFAM" id="SSF103473">
    <property type="entry name" value="MFS general substrate transporter"/>
    <property type="match status" value="1"/>
</dbReference>
<evidence type="ECO:0000256" key="2">
    <source>
        <dbReference type="ARBA" id="ARBA00022448"/>
    </source>
</evidence>
<evidence type="ECO:0000256" key="1">
    <source>
        <dbReference type="ARBA" id="ARBA00004141"/>
    </source>
</evidence>
<proteinExistence type="predicted"/>
<evidence type="ECO:0000313" key="8">
    <source>
        <dbReference type="Proteomes" id="UP001175226"/>
    </source>
</evidence>
<keyword evidence="8" id="KW-1185">Reference proteome</keyword>
<dbReference type="AlphaFoldDB" id="A0AA39MIZ0"/>
<evidence type="ECO:0000256" key="5">
    <source>
        <dbReference type="ARBA" id="ARBA00023136"/>
    </source>
</evidence>
<keyword evidence="3 6" id="KW-0812">Transmembrane</keyword>
<evidence type="ECO:0000256" key="6">
    <source>
        <dbReference type="SAM" id="Phobius"/>
    </source>
</evidence>